<dbReference type="AlphaFoldDB" id="A0A922MGG5"/>
<sequence>MRGGGGRGARRGRRAGGGGGAGAALLFCCEQGAGRSGTALAADLLHDILDNNQHVAPTTRQPHTERAAVQVPAPTPAALPQAVAAHIG</sequence>
<dbReference type="EMBL" id="JACEFF010000510">
    <property type="protein sequence ID" value="KAH9636281.1"/>
    <property type="molecule type" value="Genomic_DNA"/>
</dbReference>
<protein>
    <recommendedName>
        <fullName evidence="4">Tyrosine specific protein phosphatases domain-containing protein</fullName>
    </recommendedName>
</protein>
<organism evidence="2 3">
    <name type="scientific">Spodoptera exigua</name>
    <name type="common">Beet armyworm</name>
    <name type="synonym">Noctua fulgens</name>
    <dbReference type="NCBI Taxonomy" id="7107"/>
    <lineage>
        <taxon>Eukaryota</taxon>
        <taxon>Metazoa</taxon>
        <taxon>Ecdysozoa</taxon>
        <taxon>Arthropoda</taxon>
        <taxon>Hexapoda</taxon>
        <taxon>Insecta</taxon>
        <taxon>Pterygota</taxon>
        <taxon>Neoptera</taxon>
        <taxon>Endopterygota</taxon>
        <taxon>Lepidoptera</taxon>
        <taxon>Glossata</taxon>
        <taxon>Ditrysia</taxon>
        <taxon>Noctuoidea</taxon>
        <taxon>Noctuidae</taxon>
        <taxon>Amphipyrinae</taxon>
        <taxon>Spodoptera</taxon>
    </lineage>
</organism>
<accession>A0A922MGG5</accession>
<name>A0A922MGG5_SPOEX</name>
<dbReference type="SUPFAM" id="SSF52799">
    <property type="entry name" value="(Phosphotyrosine protein) phosphatases II"/>
    <property type="match status" value="1"/>
</dbReference>
<reference evidence="2" key="1">
    <citation type="journal article" date="2021" name="G3 (Bethesda)">
        <title>Genome and transcriptome analysis of the beet armyworm Spodoptera exigua reveals targets for pest control. .</title>
        <authorList>
            <person name="Simon S."/>
            <person name="Breeschoten T."/>
            <person name="Jansen H.J."/>
            <person name="Dirks R.P."/>
            <person name="Schranz M.E."/>
            <person name="Ros V.I.D."/>
        </authorList>
    </citation>
    <scope>NUCLEOTIDE SEQUENCE</scope>
    <source>
        <strain evidence="2">TB_SE_WUR_2020</strain>
    </source>
</reference>
<evidence type="ECO:0008006" key="4">
    <source>
        <dbReference type="Google" id="ProtNLM"/>
    </source>
</evidence>
<dbReference type="Proteomes" id="UP000814243">
    <property type="component" value="Unassembled WGS sequence"/>
</dbReference>
<proteinExistence type="predicted"/>
<comment type="caution">
    <text evidence="2">The sequence shown here is derived from an EMBL/GenBank/DDBJ whole genome shotgun (WGS) entry which is preliminary data.</text>
</comment>
<evidence type="ECO:0000313" key="2">
    <source>
        <dbReference type="EMBL" id="KAH9636281.1"/>
    </source>
</evidence>
<dbReference type="InterPro" id="IPR029021">
    <property type="entry name" value="Prot-tyrosine_phosphatase-like"/>
</dbReference>
<evidence type="ECO:0000313" key="3">
    <source>
        <dbReference type="Proteomes" id="UP000814243"/>
    </source>
</evidence>
<feature type="region of interest" description="Disordered" evidence="1">
    <location>
        <begin position="1"/>
        <end position="20"/>
    </location>
</feature>
<gene>
    <name evidence="2" type="ORF">HF086_009477</name>
</gene>
<evidence type="ECO:0000256" key="1">
    <source>
        <dbReference type="SAM" id="MobiDB-lite"/>
    </source>
</evidence>